<gene>
    <name evidence="2" type="ORF">SDC9_104744</name>
</gene>
<feature type="transmembrane region" description="Helical" evidence="1">
    <location>
        <begin position="56"/>
        <end position="78"/>
    </location>
</feature>
<evidence type="ECO:0000313" key="2">
    <source>
        <dbReference type="EMBL" id="MPM57915.1"/>
    </source>
</evidence>
<protein>
    <submittedName>
        <fullName evidence="2">Uncharacterized protein</fullName>
    </submittedName>
</protein>
<keyword evidence="1" id="KW-1133">Transmembrane helix</keyword>
<keyword evidence="1" id="KW-0812">Transmembrane</keyword>
<dbReference type="EMBL" id="VSSQ01016507">
    <property type="protein sequence ID" value="MPM57915.1"/>
    <property type="molecule type" value="Genomic_DNA"/>
</dbReference>
<reference evidence="2" key="1">
    <citation type="submission" date="2019-08" db="EMBL/GenBank/DDBJ databases">
        <authorList>
            <person name="Kucharzyk K."/>
            <person name="Murdoch R.W."/>
            <person name="Higgins S."/>
            <person name="Loffler F."/>
        </authorList>
    </citation>
    <scope>NUCLEOTIDE SEQUENCE</scope>
</reference>
<organism evidence="2">
    <name type="scientific">bioreactor metagenome</name>
    <dbReference type="NCBI Taxonomy" id="1076179"/>
    <lineage>
        <taxon>unclassified sequences</taxon>
        <taxon>metagenomes</taxon>
        <taxon>ecological metagenomes</taxon>
    </lineage>
</organism>
<keyword evidence="1" id="KW-0472">Membrane</keyword>
<accession>A0A645AXE7</accession>
<evidence type="ECO:0000256" key="1">
    <source>
        <dbReference type="SAM" id="Phobius"/>
    </source>
</evidence>
<comment type="caution">
    <text evidence="2">The sequence shown here is derived from an EMBL/GenBank/DDBJ whole genome shotgun (WGS) entry which is preliminary data.</text>
</comment>
<proteinExistence type="predicted"/>
<dbReference type="AlphaFoldDB" id="A0A645AXE7"/>
<name>A0A645AXE7_9ZZZZ</name>
<sequence>MHLHRWKIEYFSNFKLNLINPAPLWVLHECCHYSFVGCDMFLILARVKAIHKSIDYITVIAKLVCLPAFTITTMYLYLTRI</sequence>